<sequence>MKKEAEISFQSVGHLILKNEAHSPDDSDMTLVILCVTSLHRYIVNAGEGERVREEEFNRSVRLGKRDTEGLKRKQKESDVDAEQPRKKHKNTSRRTTDHSDDSDGKQNFHRDDPQIGVCLQYLSTNDLIEVYCCFIRPVLEDAVPVWASLPSYLSADVEAFKVILDPGTIAIITSSKKSTSFLYTREERKFAMNLLRRIRTNHDEEVSSEDNSKSSTEDSRLSSSMWELVRKYIRCSSRTTIGQYNFNAAVSTKTGLPLTYFCKLDSM</sequence>
<dbReference type="AlphaFoldDB" id="A0AAD9R531"/>
<keyword evidence="3" id="KW-1185">Reference proteome</keyword>
<organism evidence="2 3">
    <name type="scientific">Acropora cervicornis</name>
    <name type="common">Staghorn coral</name>
    <dbReference type="NCBI Taxonomy" id="6130"/>
    <lineage>
        <taxon>Eukaryota</taxon>
        <taxon>Metazoa</taxon>
        <taxon>Cnidaria</taxon>
        <taxon>Anthozoa</taxon>
        <taxon>Hexacorallia</taxon>
        <taxon>Scleractinia</taxon>
        <taxon>Astrocoeniina</taxon>
        <taxon>Acroporidae</taxon>
        <taxon>Acropora</taxon>
    </lineage>
</organism>
<evidence type="ECO:0000313" key="3">
    <source>
        <dbReference type="Proteomes" id="UP001249851"/>
    </source>
</evidence>
<comment type="caution">
    <text evidence="2">The sequence shown here is derived from an EMBL/GenBank/DDBJ whole genome shotgun (WGS) entry which is preliminary data.</text>
</comment>
<name>A0AAD9R531_ACRCE</name>
<feature type="compositionally biased region" description="Basic and acidic residues" evidence="1">
    <location>
        <begin position="66"/>
        <end position="85"/>
    </location>
</feature>
<dbReference type="Proteomes" id="UP001249851">
    <property type="component" value="Unassembled WGS sequence"/>
</dbReference>
<dbReference type="Gene3D" id="3.10.20.90">
    <property type="entry name" value="Phosphatidylinositol 3-kinase Catalytic Subunit, Chain A, domain 1"/>
    <property type="match status" value="1"/>
</dbReference>
<reference evidence="2" key="2">
    <citation type="journal article" date="2023" name="Science">
        <title>Genomic signatures of disease resistance in endangered staghorn corals.</title>
        <authorList>
            <person name="Vollmer S.V."/>
            <person name="Selwyn J.D."/>
            <person name="Despard B.A."/>
            <person name="Roesel C.L."/>
        </authorList>
    </citation>
    <scope>NUCLEOTIDE SEQUENCE</scope>
    <source>
        <strain evidence="2">K2</strain>
    </source>
</reference>
<reference evidence="2" key="1">
    <citation type="journal article" date="2023" name="G3 (Bethesda)">
        <title>Whole genome assembly and annotation of the endangered Caribbean coral Acropora cervicornis.</title>
        <authorList>
            <person name="Selwyn J.D."/>
            <person name="Vollmer S.V."/>
        </authorList>
    </citation>
    <scope>NUCLEOTIDE SEQUENCE</scope>
    <source>
        <tissue evidence="2">Whole Organism</tissue>
    </source>
</reference>
<evidence type="ECO:0000313" key="2">
    <source>
        <dbReference type="EMBL" id="KAK2573191.1"/>
    </source>
</evidence>
<evidence type="ECO:0000256" key="1">
    <source>
        <dbReference type="SAM" id="MobiDB-lite"/>
    </source>
</evidence>
<dbReference type="EMBL" id="JARQWQ010000003">
    <property type="protein sequence ID" value="KAK2573191.1"/>
    <property type="molecule type" value="Genomic_DNA"/>
</dbReference>
<feature type="compositionally biased region" description="Basic and acidic residues" evidence="1">
    <location>
        <begin position="95"/>
        <end position="110"/>
    </location>
</feature>
<accession>A0AAD9R531</accession>
<gene>
    <name evidence="2" type="ORF">P5673_002242</name>
</gene>
<proteinExistence type="predicted"/>
<feature type="region of interest" description="Disordered" evidence="1">
    <location>
        <begin position="66"/>
        <end position="110"/>
    </location>
</feature>
<protein>
    <submittedName>
        <fullName evidence="2">Uncharacterized protein</fullName>
    </submittedName>
</protein>